<sequence>MQIQQISVFVENKSGRLAEITEALAAANVDIRAVSIADTSDFGILRLIVNKPKEAVEALKAAGLTVSLTSVIAMGIDDHPGEFAKAMRVLADNQIGVEYIYAFVSREHGKAFVILRVDDSERAVNMLRENGITILSAEEIYDL</sequence>
<evidence type="ECO:0000313" key="2">
    <source>
        <dbReference type="EMBL" id="MCG4610722.1"/>
    </source>
</evidence>
<keyword evidence="3" id="KW-1185">Reference proteome</keyword>
<comment type="caution">
    <text evidence="2">The sequence shown here is derived from an EMBL/GenBank/DDBJ whole genome shotgun (WGS) entry which is preliminary data.</text>
</comment>
<evidence type="ECO:0000313" key="3">
    <source>
        <dbReference type="Proteomes" id="UP001298681"/>
    </source>
</evidence>
<dbReference type="SUPFAM" id="SSF55021">
    <property type="entry name" value="ACT-like"/>
    <property type="match status" value="2"/>
</dbReference>
<dbReference type="InterPro" id="IPR002912">
    <property type="entry name" value="ACT_dom"/>
</dbReference>
<dbReference type="EMBL" id="JAKNHQ010000008">
    <property type="protein sequence ID" value="MCG4610722.1"/>
    <property type="molecule type" value="Genomic_DNA"/>
</dbReference>
<dbReference type="CDD" id="cd04882">
    <property type="entry name" value="ACT_Bt0572_2"/>
    <property type="match status" value="1"/>
</dbReference>
<dbReference type="Pfam" id="PF19571">
    <property type="entry name" value="ACT_8"/>
    <property type="match status" value="1"/>
</dbReference>
<protein>
    <submittedName>
        <fullName evidence="2">ACT domain-containing protein</fullName>
    </submittedName>
</protein>
<dbReference type="PANTHER" id="PTHR40099:SF1">
    <property type="entry name" value="ACETOLACTATE SYNTHASE, SMALL SUBUNIT"/>
    <property type="match status" value="1"/>
</dbReference>
<proteinExistence type="predicted"/>
<feature type="domain" description="ACT" evidence="1">
    <location>
        <begin position="71"/>
        <end position="143"/>
    </location>
</feature>
<dbReference type="InterPro" id="IPR045865">
    <property type="entry name" value="ACT-like_dom_sf"/>
</dbReference>
<dbReference type="Gene3D" id="3.30.2130.10">
    <property type="entry name" value="VC0802-like"/>
    <property type="match status" value="1"/>
</dbReference>
<dbReference type="RefSeq" id="WP_087229785.1">
    <property type="nucleotide sequence ID" value="NZ_JAKNHQ010000008.1"/>
</dbReference>
<reference evidence="2 3" key="1">
    <citation type="submission" date="2022-01" db="EMBL/GenBank/DDBJ databases">
        <title>Collection of gut derived symbiotic bacterial strains cultured from healthy donors.</title>
        <authorList>
            <person name="Lin H."/>
            <person name="Kohout C."/>
            <person name="Waligurski E."/>
            <person name="Pamer E.G."/>
        </authorList>
    </citation>
    <scope>NUCLEOTIDE SEQUENCE [LARGE SCALE GENOMIC DNA]</scope>
    <source>
        <strain evidence="2 3">DFI.7.58</strain>
    </source>
</reference>
<name>A0ABS9MIT9_9FIRM</name>
<dbReference type="CDD" id="cd04908">
    <property type="entry name" value="ACT_Bt0572_1"/>
    <property type="match status" value="1"/>
</dbReference>
<dbReference type="InterPro" id="IPR045739">
    <property type="entry name" value="ACT_dom_pair"/>
</dbReference>
<dbReference type="PANTHER" id="PTHR40099">
    <property type="entry name" value="ACETOLACTATE SYNTHASE, SMALL SUBUNIT"/>
    <property type="match status" value="1"/>
</dbReference>
<gene>
    <name evidence="2" type="ORF">L0P57_07215</name>
</gene>
<dbReference type="Proteomes" id="UP001298681">
    <property type="component" value="Unassembled WGS sequence"/>
</dbReference>
<evidence type="ECO:0000259" key="1">
    <source>
        <dbReference type="PROSITE" id="PS51671"/>
    </source>
</evidence>
<accession>A0ABS9MIT9</accession>
<organism evidence="2 3">
    <name type="scientific">Anaeromassilibacillus senegalensis</name>
    <dbReference type="NCBI Taxonomy" id="1673717"/>
    <lineage>
        <taxon>Bacteria</taxon>
        <taxon>Bacillati</taxon>
        <taxon>Bacillota</taxon>
        <taxon>Clostridia</taxon>
        <taxon>Eubacteriales</taxon>
        <taxon>Acutalibacteraceae</taxon>
        <taxon>Anaeromassilibacillus</taxon>
    </lineage>
</organism>
<dbReference type="PROSITE" id="PS51671">
    <property type="entry name" value="ACT"/>
    <property type="match status" value="1"/>
</dbReference>